<evidence type="ECO:0000256" key="1">
    <source>
        <dbReference type="SAM" id="SignalP"/>
    </source>
</evidence>
<name>B4REN7_PHEZH</name>
<evidence type="ECO:0000313" key="2">
    <source>
        <dbReference type="EMBL" id="ACG78563.1"/>
    </source>
</evidence>
<keyword evidence="3" id="KW-1185">Reference proteome</keyword>
<evidence type="ECO:0008006" key="4">
    <source>
        <dbReference type="Google" id="ProtNLM"/>
    </source>
</evidence>
<accession>B4REN7</accession>
<organism evidence="2 3">
    <name type="scientific">Phenylobacterium zucineum (strain HLK1)</name>
    <dbReference type="NCBI Taxonomy" id="450851"/>
    <lineage>
        <taxon>Bacteria</taxon>
        <taxon>Pseudomonadati</taxon>
        <taxon>Pseudomonadota</taxon>
        <taxon>Alphaproteobacteria</taxon>
        <taxon>Caulobacterales</taxon>
        <taxon>Caulobacteraceae</taxon>
        <taxon>Phenylobacterium</taxon>
    </lineage>
</organism>
<keyword evidence="1" id="KW-0732">Signal</keyword>
<reference evidence="2 3" key="1">
    <citation type="journal article" date="2008" name="BMC Genomics">
        <title>Complete genome of Phenylobacterium zucineum - a novel facultative intracellular bacterium isolated from human erythroleukemia cell line K562.</title>
        <authorList>
            <person name="Luo Y."/>
            <person name="Xu X."/>
            <person name="Ding Z."/>
            <person name="Liu Z."/>
            <person name="Zhang B."/>
            <person name="Yan Z."/>
            <person name="Sun J."/>
            <person name="Hu S."/>
            <person name="Hu X."/>
        </authorList>
    </citation>
    <scope>NUCLEOTIDE SEQUENCE [LARGE SCALE GENOMIC DNA]</scope>
    <source>
        <strain evidence="2 3">HLK1</strain>
    </source>
</reference>
<dbReference type="STRING" id="450851.PHZ_c2152"/>
<dbReference type="Pfam" id="PF13618">
    <property type="entry name" value="Gluconate_2-dh3"/>
    <property type="match status" value="1"/>
</dbReference>
<dbReference type="OrthoDB" id="6385145at2"/>
<feature type="signal peptide" evidence="1">
    <location>
        <begin position="1"/>
        <end position="28"/>
    </location>
</feature>
<proteinExistence type="predicted"/>
<dbReference type="RefSeq" id="WP_012522705.1">
    <property type="nucleotide sequence ID" value="NC_011144.1"/>
</dbReference>
<protein>
    <recommendedName>
        <fullName evidence="4">Gluconate 2-dehydrogenase subunit 3 family protein</fullName>
    </recommendedName>
</protein>
<dbReference type="EMBL" id="CP000747">
    <property type="protein sequence ID" value="ACG78563.1"/>
    <property type="molecule type" value="Genomic_DNA"/>
</dbReference>
<dbReference type="eggNOG" id="ENOG50332Z4">
    <property type="taxonomic scope" value="Bacteria"/>
</dbReference>
<dbReference type="Proteomes" id="UP000001868">
    <property type="component" value="Chromosome"/>
</dbReference>
<evidence type="ECO:0000313" key="3">
    <source>
        <dbReference type="Proteomes" id="UP000001868"/>
    </source>
</evidence>
<feature type="chain" id="PRO_5002825321" description="Gluconate 2-dehydrogenase subunit 3 family protein" evidence="1">
    <location>
        <begin position="29"/>
        <end position="189"/>
    </location>
</feature>
<dbReference type="HOGENOM" id="CLU_089930_0_0_5"/>
<dbReference type="InterPro" id="IPR027056">
    <property type="entry name" value="Gluconate_2DH_su3"/>
</dbReference>
<gene>
    <name evidence="2" type="ordered locus">PHZ_c2152</name>
</gene>
<dbReference type="KEGG" id="pzu:PHZ_c2152"/>
<dbReference type="AlphaFoldDB" id="B4REN7"/>
<sequence>MATPILNRREAFAGALAALWIAPVVAHAQAAAAVPAWTPTALSTDEARTLAAACERIIPATDTPGAAAAGVPQFIDRALAGWCEPQEAERLRAGLAGLDAAARARFGAAFAALPPERQDELLRTADAEGRAAATARPPRPHWFPAVRELATVGYFTSRAGATQALRYDPVPGAYRGCVPLAEIGRGWAT</sequence>